<accession>A0A8J7SAC7</accession>
<reference evidence="2" key="1">
    <citation type="submission" date="2020-12" db="EMBL/GenBank/DDBJ databases">
        <title>Geomonas sp. Red875, isolated from river sediment.</title>
        <authorList>
            <person name="Xu Z."/>
            <person name="Zhang Z."/>
            <person name="Masuda Y."/>
            <person name="Itoh H."/>
            <person name="Senoo K."/>
        </authorList>
    </citation>
    <scope>NUCLEOTIDE SEQUENCE</scope>
    <source>
        <strain evidence="2">Red875</strain>
    </source>
</reference>
<dbReference type="Pfam" id="PF14488">
    <property type="entry name" value="DUF4434"/>
    <property type="match status" value="1"/>
</dbReference>
<dbReference type="RefSeq" id="WP_199386472.1">
    <property type="nucleotide sequence ID" value="NZ_JAEMHM010000023.1"/>
</dbReference>
<name>A0A8J7SAC7_9BACT</name>
<proteinExistence type="predicted"/>
<protein>
    <submittedName>
        <fullName evidence="2">DUF4434 domain-containing protein</fullName>
    </submittedName>
</protein>
<keyword evidence="3" id="KW-1185">Reference proteome</keyword>
<sequence length="360" mass="39940">MAMMSATKWFSSFRAGTAIALFLLFVARLGTAAPLAKPAPAGAPAAPAVQKQPVLDGTFIQLVEKHGNWEPARWEKLFDELQGIGVRRVVVQWSLLDNRAFFATGSFAAVPKPPVETILALAAQRKMTVYLGLAADSQYWEKIKDQARREEYLKRLRWKSERVARELVNTAARYPSFAGWYLPEEIDDLNWREPAARTLLYRHVAQTSAYLKQLTPRGEVLISGFTRGRMDPETYREFWRELLQESAADELLFQDGAGTGQLPGALLPIYLAAVRGAADDAQKRLQVVVELFTLLSEAPFKAVPAPFARVKGQLQQAAQYASGGIEAFSVPDYLSPDAGPAAGELLREYRKYLGTLPAKP</sequence>
<dbReference type="EMBL" id="JAEMHM010000023">
    <property type="protein sequence ID" value="MBJ6727405.1"/>
    <property type="molecule type" value="Genomic_DNA"/>
</dbReference>
<comment type="caution">
    <text evidence="2">The sequence shown here is derived from an EMBL/GenBank/DDBJ whole genome shotgun (WGS) entry which is preliminary data.</text>
</comment>
<evidence type="ECO:0000313" key="2">
    <source>
        <dbReference type="EMBL" id="MBJ6727405.1"/>
    </source>
</evidence>
<dbReference type="AlphaFoldDB" id="A0A8J7SAC7"/>
<dbReference type="InterPro" id="IPR027849">
    <property type="entry name" value="DUF4434"/>
</dbReference>
<dbReference type="Gene3D" id="3.20.20.80">
    <property type="entry name" value="Glycosidases"/>
    <property type="match status" value="1"/>
</dbReference>
<gene>
    <name evidence="2" type="ORF">JFN93_22050</name>
</gene>
<dbReference type="Proteomes" id="UP000636888">
    <property type="component" value="Unassembled WGS sequence"/>
</dbReference>
<organism evidence="2 3">
    <name type="scientific">Geomesophilobacter sediminis</name>
    <dbReference type="NCBI Taxonomy" id="2798584"/>
    <lineage>
        <taxon>Bacteria</taxon>
        <taxon>Pseudomonadati</taxon>
        <taxon>Thermodesulfobacteriota</taxon>
        <taxon>Desulfuromonadia</taxon>
        <taxon>Geobacterales</taxon>
        <taxon>Geobacteraceae</taxon>
        <taxon>Geomesophilobacter</taxon>
    </lineage>
</organism>
<feature type="domain" description="DUF4434" evidence="1">
    <location>
        <begin position="55"/>
        <end position="338"/>
    </location>
</feature>
<evidence type="ECO:0000259" key="1">
    <source>
        <dbReference type="Pfam" id="PF14488"/>
    </source>
</evidence>
<evidence type="ECO:0000313" key="3">
    <source>
        <dbReference type="Proteomes" id="UP000636888"/>
    </source>
</evidence>